<dbReference type="InterPro" id="IPR051059">
    <property type="entry name" value="VerF-like"/>
</dbReference>
<dbReference type="AlphaFoldDB" id="A0A1L0BI56"/>
<dbReference type="GO" id="GO:0000981">
    <property type="term" value="F:DNA-binding transcription factor activity, RNA polymerase II-specific"/>
    <property type="evidence" value="ECO:0007669"/>
    <property type="project" value="InterPro"/>
</dbReference>
<dbReference type="PANTHER" id="PTHR40626">
    <property type="entry name" value="MIP31509P"/>
    <property type="match status" value="1"/>
</dbReference>
<dbReference type="GO" id="GO:0006351">
    <property type="term" value="P:DNA-templated transcription"/>
    <property type="evidence" value="ECO:0007669"/>
    <property type="project" value="InterPro"/>
</dbReference>
<evidence type="ECO:0000256" key="2">
    <source>
        <dbReference type="ARBA" id="ARBA00022723"/>
    </source>
</evidence>
<evidence type="ECO:0000256" key="3">
    <source>
        <dbReference type="ARBA" id="ARBA00022737"/>
    </source>
</evidence>
<dbReference type="GO" id="GO:0000978">
    <property type="term" value="F:RNA polymerase II cis-regulatory region sequence-specific DNA binding"/>
    <property type="evidence" value="ECO:0007669"/>
    <property type="project" value="InterPro"/>
</dbReference>
<dbReference type="GO" id="GO:0008270">
    <property type="term" value="F:zinc ion binding"/>
    <property type="evidence" value="ECO:0007669"/>
    <property type="project" value="UniProtKB-KW"/>
</dbReference>
<dbReference type="GO" id="GO:0000785">
    <property type="term" value="C:chromatin"/>
    <property type="evidence" value="ECO:0007669"/>
    <property type="project" value="TreeGrafter"/>
</dbReference>
<dbReference type="Pfam" id="PF04082">
    <property type="entry name" value="Fungal_trans"/>
    <property type="match status" value="1"/>
</dbReference>
<evidence type="ECO:0000256" key="6">
    <source>
        <dbReference type="ARBA" id="ARBA00023242"/>
    </source>
</evidence>
<proteinExistence type="predicted"/>
<keyword evidence="3" id="KW-0677">Repeat</keyword>
<gene>
    <name evidence="8" type="ORF">SAMEA4029009_CIC11G00000001385</name>
</gene>
<accession>A0A1L0BI56</accession>
<name>A0A1L0BI56_9ASCO</name>
<reference evidence="8 9" key="1">
    <citation type="submission" date="2016-10" db="EMBL/GenBank/DDBJ databases">
        <authorList>
            <person name="de Groot N.N."/>
        </authorList>
    </citation>
    <scope>NUCLEOTIDE SEQUENCE [LARGE SCALE GENOMIC DNA]</scope>
    <source>
        <strain evidence="8 9">PYCC 4715</strain>
    </source>
</reference>
<evidence type="ECO:0000313" key="8">
    <source>
        <dbReference type="EMBL" id="SGZ51057.1"/>
    </source>
</evidence>
<evidence type="ECO:0000313" key="9">
    <source>
        <dbReference type="Proteomes" id="UP000182259"/>
    </source>
</evidence>
<dbReference type="GO" id="GO:0005634">
    <property type="term" value="C:nucleus"/>
    <property type="evidence" value="ECO:0007669"/>
    <property type="project" value="UniProtKB-SubCell"/>
</dbReference>
<evidence type="ECO:0000256" key="4">
    <source>
        <dbReference type="ARBA" id="ARBA00022771"/>
    </source>
</evidence>
<keyword evidence="5" id="KW-0862">Zinc</keyword>
<keyword evidence="4" id="KW-0863">Zinc-finger</keyword>
<protein>
    <submittedName>
        <fullName evidence="8">CIC11C00000001385</fullName>
    </submittedName>
</protein>
<comment type="subcellular location">
    <subcellularLocation>
        <location evidence="1">Nucleus</location>
    </subcellularLocation>
</comment>
<keyword evidence="6" id="KW-0539">Nucleus</keyword>
<evidence type="ECO:0000256" key="5">
    <source>
        <dbReference type="ARBA" id="ARBA00022833"/>
    </source>
</evidence>
<feature type="domain" description="Xylanolytic transcriptional activator regulatory" evidence="7">
    <location>
        <begin position="53"/>
        <end position="256"/>
    </location>
</feature>
<dbReference type="CDD" id="cd12148">
    <property type="entry name" value="fungal_TF_MHR"/>
    <property type="match status" value="1"/>
</dbReference>
<dbReference type="PANTHER" id="PTHR40626:SF11">
    <property type="entry name" value="ZINC FINGER PROTEIN YPR022C"/>
    <property type="match status" value="1"/>
</dbReference>
<sequence length="555" mass="62740">METVGPVSWTANNVTVESVKSVIHVPEVDIPNGSQQASPLKGVATDEIVSFLAQFWEQFHPTFPILHRRTFKVPQYFEDNVLIHIMCSIGAKYVKGRNSFSDDCFTYCVDYFDRILSSLDPQSVSIDIFQAGLIAGYSGLFWGKSGWYKWASGFIYQLMLIARESGMFQHAPIAAEAAKTNWQLFLTLELSRRSSYALFFIDGQMCTLLNNPPKMSHYEIKHVLPCHEDLWEASELEWQEISKNLSKDNKITEYGLEFMKGSPGVHFLEALQQTLICGSAPPQTSSFGGMIILLAIHIMIRNMTQFAGILETCYALAQDPFSRRSQLGNALDGLRFLIPRRKSEDGHHMKEMWGLFEATLNLALIHLHIPDTAITSGIVEPDLGSTIATAAALTQPQSIIPPGTAFLGNELSKFPYETLALVTGHISYFMKTFNPEFHETNPLLTYMFYKVSLVTWLVLRFLINRTHANMENRERKQSCDAGFQSPLDPKQLQQEFMMKHLAVEILSHVDNSDKFSDIQCFERWIESQLASFDTWGIGECGSMSFNDMLIIGESL</sequence>
<organism evidence="8 9">
    <name type="scientific">Sungouiella intermedia</name>
    <dbReference type="NCBI Taxonomy" id="45354"/>
    <lineage>
        <taxon>Eukaryota</taxon>
        <taxon>Fungi</taxon>
        <taxon>Dikarya</taxon>
        <taxon>Ascomycota</taxon>
        <taxon>Saccharomycotina</taxon>
        <taxon>Pichiomycetes</taxon>
        <taxon>Metschnikowiaceae</taxon>
        <taxon>Sungouiella</taxon>
    </lineage>
</organism>
<dbReference type="InterPro" id="IPR007219">
    <property type="entry name" value="XnlR_reg_dom"/>
</dbReference>
<dbReference type="Proteomes" id="UP000182259">
    <property type="component" value="Chromosome II"/>
</dbReference>
<evidence type="ECO:0000259" key="7">
    <source>
        <dbReference type="Pfam" id="PF04082"/>
    </source>
</evidence>
<keyword evidence="2" id="KW-0479">Metal-binding</keyword>
<evidence type="ECO:0000256" key="1">
    <source>
        <dbReference type="ARBA" id="ARBA00004123"/>
    </source>
</evidence>
<dbReference type="EMBL" id="LT635765">
    <property type="protein sequence ID" value="SGZ51057.1"/>
    <property type="molecule type" value="Genomic_DNA"/>
</dbReference>